<keyword evidence="2" id="KW-1185">Reference proteome</keyword>
<sequence length="72" mass="8081">MDDKSKRIERDRQVIAKHGGPAKFARLLELDEPGGTQRVSNWLRRGIPPSIKLEHLDLFMPDAADSQAKEGS</sequence>
<name>A0ABU5WNU0_9BURK</name>
<gene>
    <name evidence="1" type="ORF">SB593_16720</name>
</gene>
<evidence type="ECO:0000313" key="2">
    <source>
        <dbReference type="Proteomes" id="UP001304467"/>
    </source>
</evidence>
<accession>A0ABU5WNU0</accession>
<reference evidence="1 2" key="1">
    <citation type="journal article" date="2023" name="Front. Microbiol.">
        <title>Genomic analyses of Burkholderia respiratory isolates indicates two evolutionarily distinct B. anthina clades.</title>
        <authorList>
            <person name="Pham A."/>
            <person name="Volmer J.G."/>
            <person name="Chambers D.C."/>
            <person name="Smith D.J."/>
            <person name="Reid D.W."/>
            <person name="Burr L."/>
            <person name="Wells T.J."/>
        </authorList>
    </citation>
    <scope>NUCLEOTIDE SEQUENCE [LARGE SCALE GENOMIC DNA]</scope>
    <source>
        <strain evidence="1 2">BCCIQ07A</strain>
    </source>
</reference>
<proteinExistence type="predicted"/>
<dbReference type="Proteomes" id="UP001304467">
    <property type="component" value="Unassembled WGS sequence"/>
</dbReference>
<dbReference type="RefSeq" id="WP_323620087.1">
    <property type="nucleotide sequence ID" value="NZ_JAWRKY010000003.1"/>
</dbReference>
<organism evidence="1 2">
    <name type="scientific">Burkholderia anthinoferrum</name>
    <dbReference type="NCBI Taxonomy" id="3090833"/>
    <lineage>
        <taxon>Bacteria</taxon>
        <taxon>Pseudomonadati</taxon>
        <taxon>Pseudomonadota</taxon>
        <taxon>Betaproteobacteria</taxon>
        <taxon>Burkholderiales</taxon>
        <taxon>Burkholderiaceae</taxon>
        <taxon>Burkholderia</taxon>
    </lineage>
</organism>
<protein>
    <recommendedName>
        <fullName evidence="3">DNA-binding protein</fullName>
    </recommendedName>
</protein>
<comment type="caution">
    <text evidence="1">The sequence shown here is derived from an EMBL/GenBank/DDBJ whole genome shotgun (WGS) entry which is preliminary data.</text>
</comment>
<evidence type="ECO:0000313" key="1">
    <source>
        <dbReference type="EMBL" id="MEB2580598.1"/>
    </source>
</evidence>
<evidence type="ECO:0008006" key="3">
    <source>
        <dbReference type="Google" id="ProtNLM"/>
    </source>
</evidence>
<dbReference type="EMBL" id="JAWRLE010000025">
    <property type="protein sequence ID" value="MEB2580598.1"/>
    <property type="molecule type" value="Genomic_DNA"/>
</dbReference>